<dbReference type="Proteomes" id="UP000297998">
    <property type="component" value="Unassembled WGS sequence"/>
</dbReference>
<dbReference type="OrthoDB" id="9811239at2"/>
<keyword evidence="3" id="KW-1185">Reference proteome</keyword>
<dbReference type="AlphaFoldDB" id="A0A4Z1B7F1"/>
<dbReference type="Pfam" id="PF00534">
    <property type="entry name" value="Glycos_transf_1"/>
    <property type="match status" value="1"/>
</dbReference>
<accession>A0A4Z1B7F1</accession>
<evidence type="ECO:0000313" key="3">
    <source>
        <dbReference type="Proteomes" id="UP000297998"/>
    </source>
</evidence>
<dbReference type="PANTHER" id="PTHR12526:SF630">
    <property type="entry name" value="GLYCOSYLTRANSFERASE"/>
    <property type="match status" value="1"/>
</dbReference>
<dbReference type="InterPro" id="IPR001296">
    <property type="entry name" value="Glyco_trans_1"/>
</dbReference>
<dbReference type="EMBL" id="SRPE01000005">
    <property type="protein sequence ID" value="TGN27166.1"/>
    <property type="molecule type" value="Genomic_DNA"/>
</dbReference>
<dbReference type="RefSeq" id="WP_135835322.1">
    <property type="nucleotide sequence ID" value="NZ_SRPE01000005.1"/>
</dbReference>
<reference evidence="2 3" key="1">
    <citation type="submission" date="2019-03" db="EMBL/GenBank/DDBJ databases">
        <title>Empedobacter tilapiae sp. nov., isolated from an intestine of Nile tilapia Oreochromis niloticus.</title>
        <authorList>
            <person name="Kim Y.-O."/>
            <person name="Yoon J.-H."/>
        </authorList>
    </citation>
    <scope>NUCLEOTIDE SEQUENCE [LARGE SCALE GENOMIC DNA]</scope>
    <source>
        <strain evidence="2 3">MRS2</strain>
    </source>
</reference>
<dbReference type="SUPFAM" id="SSF53756">
    <property type="entry name" value="UDP-Glycosyltransferase/glycogen phosphorylase"/>
    <property type="match status" value="1"/>
</dbReference>
<keyword evidence="2" id="KW-0808">Transferase</keyword>
<comment type="caution">
    <text evidence="2">The sequence shown here is derived from an EMBL/GenBank/DDBJ whole genome shotgun (WGS) entry which is preliminary data.</text>
</comment>
<protein>
    <submittedName>
        <fullName evidence="2">Glycosyltransferase family 4 protein</fullName>
    </submittedName>
</protein>
<evidence type="ECO:0000259" key="1">
    <source>
        <dbReference type="Pfam" id="PF00534"/>
    </source>
</evidence>
<feature type="domain" description="Glycosyl transferase family 1" evidence="1">
    <location>
        <begin position="200"/>
        <end position="361"/>
    </location>
</feature>
<proteinExistence type="predicted"/>
<dbReference type="Gene3D" id="3.40.50.2000">
    <property type="entry name" value="Glycogen Phosphorylase B"/>
    <property type="match status" value="2"/>
</dbReference>
<dbReference type="GO" id="GO:0016757">
    <property type="term" value="F:glycosyltransferase activity"/>
    <property type="evidence" value="ECO:0007669"/>
    <property type="project" value="InterPro"/>
</dbReference>
<evidence type="ECO:0000313" key="2">
    <source>
        <dbReference type="EMBL" id="TGN27166.1"/>
    </source>
</evidence>
<organism evidence="2 3">
    <name type="scientific">Empedobacter tilapiae</name>
    <dbReference type="NCBI Taxonomy" id="2491114"/>
    <lineage>
        <taxon>Bacteria</taxon>
        <taxon>Pseudomonadati</taxon>
        <taxon>Bacteroidota</taxon>
        <taxon>Flavobacteriia</taxon>
        <taxon>Flavobacteriales</taxon>
        <taxon>Weeksellaceae</taxon>
        <taxon>Empedobacter</taxon>
    </lineage>
</organism>
<dbReference type="CDD" id="cd03820">
    <property type="entry name" value="GT4_AmsD-like"/>
    <property type="match status" value="1"/>
</dbReference>
<gene>
    <name evidence="2" type="ORF">E4J94_08085</name>
</gene>
<sequence length="385" mass="45243">MKIAYFFPNLKDSAGTERMLNVKANYLADVLHHEVTIITYSQFEDPIFFEFSEKIRFVHFNIPDPTSKLKGLGYWEKRKQYKEFMTTYRQKVEEYFYNNLTDIAISMYFGAEHKFLPLIKDGSKKIMEYHFHFDITPLSKKLKEKWSVKNLKMKIQTYLFQKTLNKYDKIIVLTEQDQEEWGRYFSNIINIPNPITINPIKANTELEKVLAVGRFTYQKGFNYLIDAWAIVNKDFPNWQLDIYGSGELEEELKLQVKELNLENSVNIFKPRKDINQVFSEHSIFALSSRFEGFPLVLIEALSCGLAPVAFECKNGPKQMMGDSQLNDFLVTPFDVDNFAESLKTLISNKELRLQMSEEAIKVSKKYELENIMSIWESTFLKLLNK</sequence>
<name>A0A4Z1B7F1_9FLAO</name>
<dbReference type="PANTHER" id="PTHR12526">
    <property type="entry name" value="GLYCOSYLTRANSFERASE"/>
    <property type="match status" value="1"/>
</dbReference>